<dbReference type="Proteomes" id="UP000054321">
    <property type="component" value="Unassembled WGS sequence"/>
</dbReference>
<organism evidence="4 5">
    <name type="scientific">Oidiodendron maius (strain Zn)</name>
    <dbReference type="NCBI Taxonomy" id="913774"/>
    <lineage>
        <taxon>Eukaryota</taxon>
        <taxon>Fungi</taxon>
        <taxon>Dikarya</taxon>
        <taxon>Ascomycota</taxon>
        <taxon>Pezizomycotina</taxon>
        <taxon>Leotiomycetes</taxon>
        <taxon>Leotiomycetes incertae sedis</taxon>
        <taxon>Myxotrichaceae</taxon>
        <taxon>Oidiodendron</taxon>
    </lineage>
</organism>
<evidence type="ECO:0000259" key="2">
    <source>
        <dbReference type="PROSITE" id="PS51925"/>
    </source>
</evidence>
<dbReference type="Pfam" id="PF02201">
    <property type="entry name" value="SWIB"/>
    <property type="match status" value="1"/>
</dbReference>
<feature type="compositionally biased region" description="Basic and acidic residues" evidence="1">
    <location>
        <begin position="95"/>
        <end position="106"/>
    </location>
</feature>
<evidence type="ECO:0000313" key="5">
    <source>
        <dbReference type="Proteomes" id="UP000054321"/>
    </source>
</evidence>
<keyword evidence="5" id="KW-1185">Reference proteome</keyword>
<feature type="compositionally biased region" description="Basic residues" evidence="1">
    <location>
        <begin position="165"/>
        <end position="179"/>
    </location>
</feature>
<dbReference type="Pfam" id="PF08766">
    <property type="entry name" value="DEK_C"/>
    <property type="match status" value="1"/>
</dbReference>
<dbReference type="FunCoup" id="A0A0C3HLI2">
    <property type="interactions" value="220"/>
</dbReference>
<dbReference type="SMART" id="SM00151">
    <property type="entry name" value="SWIB"/>
    <property type="match status" value="1"/>
</dbReference>
<evidence type="ECO:0000259" key="3">
    <source>
        <dbReference type="PROSITE" id="PS51998"/>
    </source>
</evidence>
<dbReference type="SUPFAM" id="SSF47592">
    <property type="entry name" value="SWIB/MDM2 domain"/>
    <property type="match status" value="1"/>
</dbReference>
<dbReference type="EMBL" id="KN832873">
    <property type="protein sequence ID" value="KIN03885.1"/>
    <property type="molecule type" value="Genomic_DNA"/>
</dbReference>
<dbReference type="SUPFAM" id="SSF109715">
    <property type="entry name" value="DEK C-terminal domain"/>
    <property type="match status" value="1"/>
</dbReference>
<dbReference type="AlphaFoldDB" id="A0A0C3HLI2"/>
<evidence type="ECO:0000256" key="1">
    <source>
        <dbReference type="SAM" id="MobiDB-lite"/>
    </source>
</evidence>
<protein>
    <submittedName>
        <fullName evidence="4">Uncharacterized protein</fullName>
    </submittedName>
</protein>
<dbReference type="InterPro" id="IPR036885">
    <property type="entry name" value="SWIB_MDM2_dom_sf"/>
</dbReference>
<feature type="compositionally biased region" description="Polar residues" evidence="1">
    <location>
        <begin position="79"/>
        <end position="89"/>
    </location>
</feature>
<reference evidence="4 5" key="1">
    <citation type="submission" date="2014-04" db="EMBL/GenBank/DDBJ databases">
        <authorList>
            <consortium name="DOE Joint Genome Institute"/>
            <person name="Kuo A."/>
            <person name="Martino E."/>
            <person name="Perotto S."/>
            <person name="Kohler A."/>
            <person name="Nagy L.G."/>
            <person name="Floudas D."/>
            <person name="Copeland A."/>
            <person name="Barry K.W."/>
            <person name="Cichocki N."/>
            <person name="Veneault-Fourrey C."/>
            <person name="LaButti K."/>
            <person name="Lindquist E.A."/>
            <person name="Lipzen A."/>
            <person name="Lundell T."/>
            <person name="Morin E."/>
            <person name="Murat C."/>
            <person name="Sun H."/>
            <person name="Tunlid A."/>
            <person name="Henrissat B."/>
            <person name="Grigoriev I.V."/>
            <person name="Hibbett D.S."/>
            <person name="Martin F."/>
            <person name="Nordberg H.P."/>
            <person name="Cantor M.N."/>
            <person name="Hua S.X."/>
        </authorList>
    </citation>
    <scope>NUCLEOTIDE SEQUENCE [LARGE SCALE GENOMIC DNA]</scope>
    <source>
        <strain evidence="4 5">Zn</strain>
    </source>
</reference>
<dbReference type="InterPro" id="IPR019835">
    <property type="entry name" value="SWIB_domain"/>
</dbReference>
<accession>A0A0C3HLI2</accession>
<feature type="domain" description="DM2" evidence="2">
    <location>
        <begin position="210"/>
        <end position="287"/>
    </location>
</feature>
<dbReference type="STRING" id="913774.A0A0C3HLI2"/>
<dbReference type="PROSITE" id="PS51925">
    <property type="entry name" value="SWIB_MDM2"/>
    <property type="match status" value="1"/>
</dbReference>
<feature type="domain" description="DEK-C" evidence="3">
    <location>
        <begin position="5"/>
        <end position="60"/>
    </location>
</feature>
<feature type="region of interest" description="Disordered" evidence="1">
    <location>
        <begin position="154"/>
        <end position="206"/>
    </location>
</feature>
<dbReference type="InterPro" id="IPR014876">
    <property type="entry name" value="DEK_C"/>
</dbReference>
<gene>
    <name evidence="4" type="ORF">OIDMADRAFT_143370</name>
</gene>
<sequence>MSLLPSEKAQYSAIIDVILANSDLNTISARRIREELEAKLGQDVSEKKNAVKELIMERFDRAHNNPSSLPLSTTSSTPQTNGYPSTHNNSHTKPKKEPRAESKVKSETPASSTPGGDYGDDSDAVSPPKKKRKQAESSEELDDAKLAAMLQAQENSLARPTRGGSTKKKAPIKKKTPKKKSVDKVRAEDDSDLELNSDGEVKEKKERKGGFHKQYYLSAPLAELVGETTLSRPQVVKKIWEYIKERNLQVPEDKRQIRCDERMHAVFKQDKVHMFTMNKILGKQLYEVEE</sequence>
<dbReference type="PROSITE" id="PS51998">
    <property type="entry name" value="DEK_C"/>
    <property type="match status" value="1"/>
</dbReference>
<dbReference type="Gene3D" id="1.10.245.10">
    <property type="entry name" value="SWIB/MDM2 domain"/>
    <property type="match status" value="1"/>
</dbReference>
<dbReference type="CDD" id="cd10567">
    <property type="entry name" value="SWIB-MDM2_like"/>
    <property type="match status" value="1"/>
</dbReference>
<evidence type="ECO:0000313" key="4">
    <source>
        <dbReference type="EMBL" id="KIN03885.1"/>
    </source>
</evidence>
<dbReference type="InterPro" id="IPR003121">
    <property type="entry name" value="SWIB_MDM2_domain"/>
</dbReference>
<feature type="region of interest" description="Disordered" evidence="1">
    <location>
        <begin position="61"/>
        <end position="142"/>
    </location>
</feature>
<feature type="compositionally biased region" description="Low complexity" evidence="1">
    <location>
        <begin position="66"/>
        <end position="78"/>
    </location>
</feature>
<reference evidence="5" key="2">
    <citation type="submission" date="2015-01" db="EMBL/GenBank/DDBJ databases">
        <title>Evolutionary Origins and Diversification of the Mycorrhizal Mutualists.</title>
        <authorList>
            <consortium name="DOE Joint Genome Institute"/>
            <consortium name="Mycorrhizal Genomics Consortium"/>
            <person name="Kohler A."/>
            <person name="Kuo A."/>
            <person name="Nagy L.G."/>
            <person name="Floudas D."/>
            <person name="Copeland A."/>
            <person name="Barry K.W."/>
            <person name="Cichocki N."/>
            <person name="Veneault-Fourrey C."/>
            <person name="LaButti K."/>
            <person name="Lindquist E.A."/>
            <person name="Lipzen A."/>
            <person name="Lundell T."/>
            <person name="Morin E."/>
            <person name="Murat C."/>
            <person name="Riley R."/>
            <person name="Ohm R."/>
            <person name="Sun H."/>
            <person name="Tunlid A."/>
            <person name="Henrissat B."/>
            <person name="Grigoriev I.V."/>
            <person name="Hibbett D.S."/>
            <person name="Martin F."/>
        </authorList>
    </citation>
    <scope>NUCLEOTIDE SEQUENCE [LARGE SCALE GENOMIC DNA]</scope>
    <source>
        <strain evidence="5">Zn</strain>
    </source>
</reference>
<dbReference type="Gene3D" id="1.10.10.60">
    <property type="entry name" value="Homeodomain-like"/>
    <property type="match status" value="1"/>
</dbReference>
<dbReference type="OrthoDB" id="10251073at2759"/>
<name>A0A0C3HLI2_OIDMZ</name>
<dbReference type="HOGENOM" id="CLU_046065_1_1_1"/>
<proteinExistence type="predicted"/>
<dbReference type="PANTHER" id="PTHR13844">
    <property type="entry name" value="SWI/SNF-RELATED MATRIX-ASSOCIATED ACTIN-DEPENDENT REGULATOR OF CHROMATIN SUBFAMILY D"/>
    <property type="match status" value="1"/>
</dbReference>
<dbReference type="InParanoid" id="A0A0C3HLI2"/>